<reference evidence="3 4" key="1">
    <citation type="journal article" date="2016" name="Nat. Commun.">
        <title>Thousands of microbial genomes shed light on interconnected biogeochemical processes in an aquifer system.</title>
        <authorList>
            <person name="Anantharaman K."/>
            <person name="Brown C.T."/>
            <person name="Hug L.A."/>
            <person name="Sharon I."/>
            <person name="Castelle C.J."/>
            <person name="Probst A.J."/>
            <person name="Thomas B.C."/>
            <person name="Singh A."/>
            <person name="Wilkins M.J."/>
            <person name="Karaoz U."/>
            <person name="Brodie E.L."/>
            <person name="Williams K.H."/>
            <person name="Hubbard S.S."/>
            <person name="Banfield J.F."/>
        </authorList>
    </citation>
    <scope>NUCLEOTIDE SEQUENCE [LARGE SCALE GENOMIC DNA]</scope>
</reference>
<proteinExistence type="predicted"/>
<feature type="domain" description="Peptidoglycan binding-like" evidence="2">
    <location>
        <begin position="503"/>
        <end position="559"/>
    </location>
</feature>
<dbReference type="AlphaFoldDB" id="A0A1G2DZF2"/>
<dbReference type="SUPFAM" id="SSF47090">
    <property type="entry name" value="PGBD-like"/>
    <property type="match status" value="1"/>
</dbReference>
<sequence>MKSILKKNSLIFFLSFLILGSAFAFGINAQSETKSFYIESDYDLYARKNIEAVLLRSSDNLYFYVEKPWWDSRSSVEQNDIRVSLYNLGEEFKNKIYPTLTSNFGFEWNLGIDNDSRITVLIHEMERGVGGYFRNHDEYYKPQIYSSNEAEMLYLNSQFITTSFAKSFLAHEFVHLITFNQKDRLRNVTDDVWLNELRAEYAPTLLGYDNVYEGSNLQKRVNIFLNNPSISLTEWKDGVENYGILNVLAQYLVDHYGFKILQDSLFSSKVGIESINYALQKNGFQKDFAQIFSDWSVTVLVNDCSLGNSYCYKNSNLKSFRITPETNFIPTTAESNLITYNQIKDWSARWQRIFGGKGNLTLNLNGGAGINFKVPYVVCDFDNKCFVKILTLDKDGKGQISISDFSSRYFSLTLVSSVQQRQSDFAGNGVYYPFSLEIGTKELSGDGDASIQSLLDQIAYLQAEIARVQSAINAFLSSQGKEQMNFSSCKSFGNDLYFGMKDNQEVSCLQQFLKSKGSDIYPEGLVTGNFLSLTFTAVQRYQANKGIIQTGYFGPLTRTVANAEL</sequence>
<dbReference type="Pfam" id="PF01471">
    <property type="entry name" value="PG_binding_1"/>
    <property type="match status" value="1"/>
</dbReference>
<evidence type="ECO:0000256" key="1">
    <source>
        <dbReference type="SAM" id="SignalP"/>
    </source>
</evidence>
<gene>
    <name evidence="3" type="ORF">A2Z68_00260</name>
</gene>
<accession>A0A1G2DZF2</accession>
<evidence type="ECO:0000259" key="2">
    <source>
        <dbReference type="Pfam" id="PF01471"/>
    </source>
</evidence>
<feature type="signal peptide" evidence="1">
    <location>
        <begin position="1"/>
        <end position="24"/>
    </location>
</feature>
<dbReference type="InterPro" id="IPR002477">
    <property type="entry name" value="Peptidoglycan-bd-like"/>
</dbReference>
<dbReference type="Proteomes" id="UP000176662">
    <property type="component" value="Unassembled WGS sequence"/>
</dbReference>
<dbReference type="Gene3D" id="1.10.101.10">
    <property type="entry name" value="PGBD-like superfamily/PGBD"/>
    <property type="match status" value="1"/>
</dbReference>
<feature type="chain" id="PRO_5009582659" description="Peptidoglycan binding-like domain-containing protein" evidence="1">
    <location>
        <begin position="25"/>
        <end position="565"/>
    </location>
</feature>
<dbReference type="InterPro" id="IPR036365">
    <property type="entry name" value="PGBD-like_sf"/>
</dbReference>
<dbReference type="EMBL" id="MHLX01000042">
    <property type="protein sequence ID" value="OGZ18318.1"/>
    <property type="molecule type" value="Genomic_DNA"/>
</dbReference>
<evidence type="ECO:0000313" key="3">
    <source>
        <dbReference type="EMBL" id="OGZ18318.1"/>
    </source>
</evidence>
<evidence type="ECO:0000313" key="4">
    <source>
        <dbReference type="Proteomes" id="UP000176662"/>
    </source>
</evidence>
<dbReference type="InterPro" id="IPR036366">
    <property type="entry name" value="PGBDSf"/>
</dbReference>
<keyword evidence="1" id="KW-0732">Signal</keyword>
<protein>
    <recommendedName>
        <fullName evidence="2">Peptidoglycan binding-like domain-containing protein</fullName>
    </recommendedName>
</protein>
<organism evidence="3 4">
    <name type="scientific">Candidatus Nealsonbacteria bacterium RBG_13_38_11</name>
    <dbReference type="NCBI Taxonomy" id="1801662"/>
    <lineage>
        <taxon>Bacteria</taxon>
        <taxon>Candidatus Nealsoniibacteriota</taxon>
    </lineage>
</organism>
<name>A0A1G2DZF2_9BACT</name>
<comment type="caution">
    <text evidence="3">The sequence shown here is derived from an EMBL/GenBank/DDBJ whole genome shotgun (WGS) entry which is preliminary data.</text>
</comment>